<dbReference type="PANTHER" id="PTHR31912:SF34">
    <property type="entry name" value="NOTOCHORD-RELATED PROTEIN"/>
    <property type="match status" value="1"/>
</dbReference>
<proteinExistence type="predicted"/>
<keyword evidence="4" id="KW-1185">Reference proteome</keyword>
<feature type="signal peptide" evidence="2">
    <location>
        <begin position="1"/>
        <end position="20"/>
    </location>
</feature>
<dbReference type="EMBL" id="JANVFT010000085">
    <property type="protein sequence ID" value="KAJ4471912.1"/>
    <property type="molecule type" value="Genomic_DNA"/>
</dbReference>
<name>A0ABQ8V354_9AGAR</name>
<gene>
    <name evidence="3" type="ORF">C8R41DRAFT_776451</name>
</gene>
<feature type="compositionally biased region" description="Polar residues" evidence="1">
    <location>
        <begin position="970"/>
        <end position="979"/>
    </location>
</feature>
<feature type="compositionally biased region" description="Basic and acidic residues" evidence="1">
    <location>
        <begin position="981"/>
        <end position="992"/>
    </location>
</feature>
<accession>A0ABQ8V354</accession>
<reference evidence="3" key="1">
    <citation type="submission" date="2022-08" db="EMBL/GenBank/DDBJ databases">
        <title>A Global Phylogenomic Analysis of the Shiitake Genus Lentinula.</title>
        <authorList>
            <consortium name="DOE Joint Genome Institute"/>
            <person name="Sierra-Patev S."/>
            <person name="Min B."/>
            <person name="Naranjo-Ortiz M."/>
            <person name="Looney B."/>
            <person name="Konkel Z."/>
            <person name="Slot J.C."/>
            <person name="Sakamoto Y."/>
            <person name="Steenwyk J.L."/>
            <person name="Rokas A."/>
            <person name="Carro J."/>
            <person name="Camarero S."/>
            <person name="Ferreira P."/>
            <person name="Molpeceres G."/>
            <person name="Ruiz-Duenas F.J."/>
            <person name="Serrano A."/>
            <person name="Henrissat B."/>
            <person name="Drula E."/>
            <person name="Hughes K.W."/>
            <person name="Mata J.L."/>
            <person name="Ishikawa N.K."/>
            <person name="Vargas-Isla R."/>
            <person name="Ushijima S."/>
            <person name="Smith C.A."/>
            <person name="Ahrendt S."/>
            <person name="Andreopoulos W."/>
            <person name="He G."/>
            <person name="Labutti K."/>
            <person name="Lipzen A."/>
            <person name="Ng V."/>
            <person name="Riley R."/>
            <person name="Sandor L."/>
            <person name="Barry K."/>
            <person name="Martinez A.T."/>
            <person name="Xiao Y."/>
            <person name="Gibbons J.G."/>
            <person name="Terashima K."/>
            <person name="Grigoriev I.V."/>
            <person name="Hibbett D.S."/>
        </authorList>
    </citation>
    <scope>NUCLEOTIDE SEQUENCE</scope>
    <source>
        <strain evidence="3">RHP3577 ss4</strain>
    </source>
</reference>
<dbReference type="Proteomes" id="UP001150217">
    <property type="component" value="Unassembled WGS sequence"/>
</dbReference>
<sequence length="1011" mass="114596">MYVFTASVLLITHLLIIVEDNELEGDDSLFNPAASSEPVGAYAPYPSKLMMLLDIMDNLPRLRLSTTHFKLIIWLLKEAGVLNVPSYYAFRQMQSELQKAIGCEPKPFTSMLGNHFHVNDLKVAVQRNFSNPHISPHLNFYPEETDGPISEVWQCERWKEYSPSQHTPMYSSGGKQFYIDEVAQLHDNHFVIPISWIKRGGIICADAHTVTQGIDGNWVKASNVNSIPAAHFKFNYPDIITLRNGLPMTWNDPHAIPVMPHPSRKLVPDGYDLYDVFYPLWVDDVSGNRSKQYNKHINMYTVNSNLPGRLIQQEYFVQFISTSPNATSPEQFAAVKEIINETHMKPIHCFNAHTKRMCGVRVHVPGLPGDNPQQAEEASHSGGNSNLLCRKCDAGGTHEVTESNSGYHSLYTTGVARSAAQTRDRLVQQLKAATLGVKSTVIDLQRSTGTKDKVAQYWIDILLEKSQKMKHENPNCTAEEISIELETWLENQPGDKINPILDIANLDPTQDTPIEILHTILLGVIKYVWYMFHTSLNDQQKALFVVRLQSTDLDGLTVPPLRAAYMMQYRNNLIGKHFKTLMQTMAFHVQDMVTPVQFNLIKAVGELGAMLWVHEIDNMEQYLGDLDIIIGNTLDAFAAVDPAKIIKKVKLHLLPHIIPDIRRFGPIIRNSTEGFECFNAVFRLCSVYSNGQAPSRDIAQKFSGMDRMKHILSGGFWYSNTVGEWIQATTRVQNILDSHPIIQRHLGWVSPQAVRQGAMKPMAQAKTKPITWFSTKASSIQDEDWIFWNYNFSVIAQTGDSCRIGSWVTATEADNGHVIGRIVEILSPAPRPQLVPPANLVTIERFIIGAARHHSLGMPVLYRSQSEVLSKYVVVAPSDILFRLSVQHDCRGAQCTASGSRQIIQEHQITSSRTSFIEHKNDDWYLINTHALHNANLIRKLLPRELTAPQTLHNDREAYHHEIAGKLRVSQTSKRTQTQIKRKETRDANKKKERNIMQRWQEIIPKMLGNW</sequence>
<protein>
    <submittedName>
        <fullName evidence="3">Uncharacterized protein</fullName>
    </submittedName>
</protein>
<feature type="chain" id="PRO_5045634157" evidence="2">
    <location>
        <begin position="21"/>
        <end position="1011"/>
    </location>
</feature>
<evidence type="ECO:0000256" key="1">
    <source>
        <dbReference type="SAM" id="MobiDB-lite"/>
    </source>
</evidence>
<organism evidence="3 4">
    <name type="scientific">Lentinula lateritia</name>
    <dbReference type="NCBI Taxonomy" id="40482"/>
    <lineage>
        <taxon>Eukaryota</taxon>
        <taxon>Fungi</taxon>
        <taxon>Dikarya</taxon>
        <taxon>Basidiomycota</taxon>
        <taxon>Agaricomycotina</taxon>
        <taxon>Agaricomycetes</taxon>
        <taxon>Agaricomycetidae</taxon>
        <taxon>Agaricales</taxon>
        <taxon>Marasmiineae</taxon>
        <taxon>Omphalotaceae</taxon>
        <taxon>Lentinula</taxon>
    </lineage>
</organism>
<evidence type="ECO:0000256" key="2">
    <source>
        <dbReference type="SAM" id="SignalP"/>
    </source>
</evidence>
<keyword evidence="2" id="KW-0732">Signal</keyword>
<feature type="region of interest" description="Disordered" evidence="1">
    <location>
        <begin position="970"/>
        <end position="992"/>
    </location>
</feature>
<evidence type="ECO:0000313" key="4">
    <source>
        <dbReference type="Proteomes" id="UP001150217"/>
    </source>
</evidence>
<dbReference type="PANTHER" id="PTHR31912">
    <property type="entry name" value="IP13529P"/>
    <property type="match status" value="1"/>
</dbReference>
<evidence type="ECO:0000313" key="3">
    <source>
        <dbReference type="EMBL" id="KAJ4471912.1"/>
    </source>
</evidence>
<comment type="caution">
    <text evidence="3">The sequence shown here is derived from an EMBL/GenBank/DDBJ whole genome shotgun (WGS) entry which is preliminary data.</text>
</comment>